<accession>A0A6N1AP56</accession>
<reference evidence="1 2" key="1">
    <citation type="submission" date="2020-06" db="EMBL/GenBank/DDBJ databases">
        <title>Complete genome of Azosprillum oryzae KACC14407.</title>
        <authorList>
            <person name="Kim M."/>
            <person name="Park Y.-J."/>
            <person name="Shin J.-H."/>
        </authorList>
    </citation>
    <scope>NUCLEOTIDE SEQUENCE [LARGE SCALE GENOMIC DNA]</scope>
    <source>
        <strain evidence="1 2">KACC 14407</strain>
        <plasmid evidence="1 2">unnamed5</plasmid>
    </source>
</reference>
<dbReference type="OrthoDB" id="8906844at2"/>
<keyword evidence="1" id="KW-0614">Plasmid</keyword>
<dbReference type="RefSeq" id="WP_149200580.1">
    <property type="nucleotide sequence ID" value="NZ_BSOV01000046.1"/>
</dbReference>
<sequence length="242" mass="27305">MLEFNEIVEDSLGSRAPNSCEYAQVICEDKWINGCSNGKMWNYAQIPNARNYISVIVILESPHIEEFNRQIDGTFVQVGPAAGFKRGRSGYRIQKFLENRYLSLIPNYKINTPLFLVNAVQYQCSLNRKLTEAIAVERDKVFKAVWERGGCCNFVERLSSYYQPGDIVVNACTGNKKQDAATNLKLTVEAGIIAALEGKDGREATNKLWGNSKKDIRVISDIGIHHPSSKCFERQPPIWILP</sequence>
<dbReference type="EMBL" id="CP054620">
    <property type="protein sequence ID" value="QKS53585.1"/>
    <property type="molecule type" value="Genomic_DNA"/>
</dbReference>
<evidence type="ECO:0000313" key="1">
    <source>
        <dbReference type="EMBL" id="QKS53585.1"/>
    </source>
</evidence>
<name>A0A6N1AP56_9PROT</name>
<geneLocation type="plasmid" evidence="1 2">
    <name>unnamed5</name>
</geneLocation>
<organism evidence="1 2">
    <name type="scientific">Azospirillum oryzae</name>
    <dbReference type="NCBI Taxonomy" id="286727"/>
    <lineage>
        <taxon>Bacteria</taxon>
        <taxon>Pseudomonadati</taxon>
        <taxon>Pseudomonadota</taxon>
        <taxon>Alphaproteobacteria</taxon>
        <taxon>Rhodospirillales</taxon>
        <taxon>Azospirillaceae</taxon>
        <taxon>Azospirillum</taxon>
    </lineage>
</organism>
<protein>
    <submittedName>
        <fullName evidence="1">Uncharacterized protein</fullName>
    </submittedName>
</protein>
<gene>
    <name evidence="1" type="ORF">HUE56_24120</name>
</gene>
<dbReference type="AlphaFoldDB" id="A0A6N1AP56"/>
<dbReference type="Proteomes" id="UP000509702">
    <property type="component" value="Plasmid unnamed5"/>
</dbReference>
<dbReference type="KEGG" id="aoz:HUE56_24120"/>
<evidence type="ECO:0000313" key="2">
    <source>
        <dbReference type="Proteomes" id="UP000509702"/>
    </source>
</evidence>
<proteinExistence type="predicted"/>
<keyword evidence="2" id="KW-1185">Reference proteome</keyword>